<accession>A0A0C2BNC5</accession>
<proteinExistence type="predicted"/>
<dbReference type="InterPro" id="IPR012908">
    <property type="entry name" value="PGAP1-ab_dom-like"/>
</dbReference>
<dbReference type="STRING" id="709839.TSA66_21155"/>
<gene>
    <name evidence="2" type="ORF">TSA66_21155</name>
</gene>
<dbReference type="GO" id="GO:0016788">
    <property type="term" value="F:hydrolase activity, acting on ester bonds"/>
    <property type="evidence" value="ECO:0007669"/>
    <property type="project" value="InterPro"/>
</dbReference>
<evidence type="ECO:0000313" key="3">
    <source>
        <dbReference type="Proteomes" id="UP000031572"/>
    </source>
</evidence>
<organism evidence="2 3">
    <name type="scientific">Noviherbaspirillum autotrophicum</name>
    <dbReference type="NCBI Taxonomy" id="709839"/>
    <lineage>
        <taxon>Bacteria</taxon>
        <taxon>Pseudomonadati</taxon>
        <taxon>Pseudomonadota</taxon>
        <taxon>Betaproteobacteria</taxon>
        <taxon>Burkholderiales</taxon>
        <taxon>Oxalobacteraceae</taxon>
        <taxon>Noviherbaspirillum</taxon>
    </lineage>
</organism>
<dbReference type="InterPro" id="IPR029058">
    <property type="entry name" value="AB_hydrolase_fold"/>
</dbReference>
<evidence type="ECO:0000313" key="2">
    <source>
        <dbReference type="EMBL" id="KIF82765.1"/>
    </source>
</evidence>
<protein>
    <submittedName>
        <fullName evidence="2">Permease</fullName>
    </submittedName>
</protein>
<feature type="domain" description="GPI inositol-deacylase PGAP1-like alpha/beta" evidence="1">
    <location>
        <begin position="153"/>
        <end position="272"/>
    </location>
</feature>
<dbReference type="OrthoDB" id="556502at2"/>
<name>A0A0C2BNC5_9BURK</name>
<reference evidence="2 3" key="1">
    <citation type="submission" date="2014-12" db="EMBL/GenBank/DDBJ databases">
        <title>Denitrispirillum autotrophicum gen. nov., sp. nov., Denitrifying, Facultatively Autotrophic Bacteria Isolated from Rice Paddy Soil.</title>
        <authorList>
            <person name="Ishii S."/>
            <person name="Ashida N."/>
            <person name="Ohno H."/>
            <person name="Otsuka S."/>
            <person name="Yokota A."/>
            <person name="Senoo K."/>
        </authorList>
    </citation>
    <scope>NUCLEOTIDE SEQUENCE [LARGE SCALE GENOMIC DNA]</scope>
    <source>
        <strain evidence="2 3">TSA66</strain>
    </source>
</reference>
<keyword evidence="3" id="KW-1185">Reference proteome</keyword>
<dbReference type="Pfam" id="PF07819">
    <property type="entry name" value="PGAP1"/>
    <property type="match status" value="1"/>
</dbReference>
<sequence>MPNSKLTGRNIMKKTSHIRPADVRALARLATDATLGVVDLVEDVHHHVLHPERALRQAPRRARGISSFVYSAVRGVTRVVGDGADRALARFLPMFGEHASSPQREAVLAILNGILGDHMLKTGNSLALRMQLRRNGQPLKLEREALNNTIPQASGKIVVLLHGLCMNDLQWQRQGHNHGTALEHDFGYTPLYLHYNSGLHVSSNGRAFSALLEQLVEQWPQPVEELMLVCHSMGGLVARSACHYAAEEQLAWLPRLSRLVCLGTPHHGSPLERIGNWVDTILQALPYAAPFARLGMLRSAGITDLRYGNLLDSDWEGRNRFTRAADGRSFVPLPAGVHSYALAAMRGKDSGDISKFLIGDGLVPLDSALGRHADPERTLPFPASNLSIVYETGHLDLLSSPRVYEKLREWIGTPAN</sequence>
<evidence type="ECO:0000259" key="1">
    <source>
        <dbReference type="Pfam" id="PF07819"/>
    </source>
</evidence>
<dbReference type="EMBL" id="JWJG01000028">
    <property type="protein sequence ID" value="KIF82765.1"/>
    <property type="molecule type" value="Genomic_DNA"/>
</dbReference>
<dbReference type="Proteomes" id="UP000031572">
    <property type="component" value="Unassembled WGS sequence"/>
</dbReference>
<dbReference type="AlphaFoldDB" id="A0A0C2BNC5"/>
<comment type="caution">
    <text evidence="2">The sequence shown here is derived from an EMBL/GenBank/DDBJ whole genome shotgun (WGS) entry which is preliminary data.</text>
</comment>
<dbReference type="SUPFAM" id="SSF53474">
    <property type="entry name" value="alpha/beta-Hydrolases"/>
    <property type="match status" value="1"/>
</dbReference>
<dbReference type="Gene3D" id="3.40.50.1820">
    <property type="entry name" value="alpha/beta hydrolase"/>
    <property type="match status" value="1"/>
</dbReference>
<dbReference type="PANTHER" id="PTHR37946:SF1">
    <property type="entry name" value="SLL1969 PROTEIN"/>
    <property type="match status" value="1"/>
</dbReference>
<dbReference type="PANTHER" id="PTHR37946">
    <property type="entry name" value="SLL1969 PROTEIN"/>
    <property type="match status" value="1"/>
</dbReference>